<reference evidence="3 4" key="1">
    <citation type="submission" date="2018-06" db="EMBL/GenBank/DDBJ databases">
        <authorList>
            <consortium name="Pathogen Informatics"/>
            <person name="Doyle S."/>
        </authorList>
    </citation>
    <scope>NUCLEOTIDE SEQUENCE [LARGE SCALE GENOMIC DNA]</scope>
    <source>
        <strain evidence="3 4">NCTC11546</strain>
    </source>
</reference>
<proteinExistence type="predicted"/>
<evidence type="ECO:0000313" key="4">
    <source>
        <dbReference type="Proteomes" id="UP000249891"/>
    </source>
</evidence>
<evidence type="ECO:0000259" key="2">
    <source>
        <dbReference type="Pfam" id="PF11396"/>
    </source>
</evidence>
<dbReference type="InterPro" id="IPR021533">
    <property type="entry name" value="PepSY-like"/>
</dbReference>
<protein>
    <submittedName>
        <fullName evidence="3">Protein of uncharacterized function (DUF2874)</fullName>
    </submittedName>
</protein>
<feature type="domain" description="Putative beta-lactamase-inhibitor-like PepSY-like" evidence="2">
    <location>
        <begin position="64"/>
        <end position="145"/>
    </location>
</feature>
<keyword evidence="1" id="KW-0732">Signal</keyword>
<dbReference type="Gene3D" id="3.40.1420.30">
    <property type="match status" value="1"/>
</dbReference>
<dbReference type="AlphaFoldDB" id="A0A2X2R8W7"/>
<dbReference type="Proteomes" id="UP000249891">
    <property type="component" value="Unassembled WGS sequence"/>
</dbReference>
<accession>A0A2X2R8W7</accession>
<dbReference type="SUPFAM" id="SSF160574">
    <property type="entry name" value="BT0923-like"/>
    <property type="match status" value="1"/>
</dbReference>
<name>A0A2X2R8W7_CAPOC</name>
<dbReference type="Pfam" id="PF11396">
    <property type="entry name" value="PepSY_like"/>
    <property type="match status" value="1"/>
</dbReference>
<feature type="signal peptide" evidence="1">
    <location>
        <begin position="1"/>
        <end position="22"/>
    </location>
</feature>
<evidence type="ECO:0000313" key="3">
    <source>
        <dbReference type="EMBL" id="SQA77636.1"/>
    </source>
</evidence>
<organism evidence="3 4">
    <name type="scientific">Capnocytophaga ochracea</name>
    <dbReference type="NCBI Taxonomy" id="1018"/>
    <lineage>
        <taxon>Bacteria</taxon>
        <taxon>Pseudomonadati</taxon>
        <taxon>Bacteroidota</taxon>
        <taxon>Flavobacteriia</taxon>
        <taxon>Flavobacteriales</taxon>
        <taxon>Flavobacteriaceae</taxon>
        <taxon>Capnocytophaga</taxon>
    </lineage>
</organism>
<dbReference type="EMBL" id="UARG01000017">
    <property type="protein sequence ID" value="SQA77636.1"/>
    <property type="molecule type" value="Genomic_DNA"/>
</dbReference>
<sequence length="148" mass="16516">MNTFKTLSTVVFSLLAFGVATAQDEGLVPISTLPASAQSFINQHFSANSIVSVWQDTEKGKVEDYTVLFADGTEIEFRADGNWKEVKSRNGQVSPKIVPTKITKYVHKNYPNVIVKEIKKGRTKYEVDLSNGVELIFNLNGKFLKIDD</sequence>
<gene>
    <name evidence="3" type="ORF">NCTC11546_00850</name>
</gene>
<dbReference type="RefSeq" id="WP_053581837.1">
    <property type="nucleotide sequence ID" value="NZ_UARG01000017.1"/>
</dbReference>
<feature type="chain" id="PRO_5015925930" evidence="1">
    <location>
        <begin position="23"/>
        <end position="148"/>
    </location>
</feature>
<evidence type="ECO:0000256" key="1">
    <source>
        <dbReference type="SAM" id="SignalP"/>
    </source>
</evidence>